<feature type="region of interest" description="Disordered" evidence="1">
    <location>
        <begin position="91"/>
        <end position="129"/>
    </location>
</feature>
<accession>A0A645GJ10</accession>
<gene>
    <name evidence="2" type="ORF">SDC9_174120</name>
</gene>
<proteinExistence type="predicted"/>
<protein>
    <submittedName>
        <fullName evidence="2">Uncharacterized protein</fullName>
    </submittedName>
</protein>
<reference evidence="2" key="1">
    <citation type="submission" date="2019-08" db="EMBL/GenBank/DDBJ databases">
        <authorList>
            <person name="Kucharzyk K."/>
            <person name="Murdoch R.W."/>
            <person name="Higgins S."/>
            <person name="Loffler F."/>
        </authorList>
    </citation>
    <scope>NUCLEOTIDE SEQUENCE</scope>
</reference>
<dbReference type="EMBL" id="VSSQ01076293">
    <property type="protein sequence ID" value="MPN26695.1"/>
    <property type="molecule type" value="Genomic_DNA"/>
</dbReference>
<sequence length="129" mass="14125">MLYDFLLADAKRPLLPFPVLSDGLQILFRGDSKHGTQRGHRLLIRNLGVASDAFAVFHAPGGLQNHTLARLHPQLSRIEIILLASAFKADTDNNSHVAPPSRKVPVRAPPAIVRRRPPPAIRPDAPDQG</sequence>
<evidence type="ECO:0000256" key="1">
    <source>
        <dbReference type="SAM" id="MobiDB-lite"/>
    </source>
</evidence>
<comment type="caution">
    <text evidence="2">The sequence shown here is derived from an EMBL/GenBank/DDBJ whole genome shotgun (WGS) entry which is preliminary data.</text>
</comment>
<organism evidence="2">
    <name type="scientific">bioreactor metagenome</name>
    <dbReference type="NCBI Taxonomy" id="1076179"/>
    <lineage>
        <taxon>unclassified sequences</taxon>
        <taxon>metagenomes</taxon>
        <taxon>ecological metagenomes</taxon>
    </lineage>
</organism>
<dbReference type="AlphaFoldDB" id="A0A645GJ10"/>
<name>A0A645GJ10_9ZZZZ</name>
<evidence type="ECO:0000313" key="2">
    <source>
        <dbReference type="EMBL" id="MPN26695.1"/>
    </source>
</evidence>